<dbReference type="Proteomes" id="UP000567885">
    <property type="component" value="Unassembled WGS sequence"/>
</dbReference>
<reference evidence="1 2" key="1">
    <citation type="submission" date="2020-05" db="EMBL/GenBank/DDBJ databases">
        <title>Identification and distribution of gene clusters putatively required for synthesis of sphingolipid metabolism inhibitors in phylogenetically diverse species of the filamentous fungus Fusarium.</title>
        <authorList>
            <person name="Kim H.-S."/>
            <person name="Busman M."/>
            <person name="Brown D.W."/>
            <person name="Divon H."/>
            <person name="Uhlig S."/>
            <person name="Proctor R.H."/>
        </authorList>
    </citation>
    <scope>NUCLEOTIDE SEQUENCE [LARGE SCALE GENOMIC DNA]</scope>
    <source>
        <strain evidence="1 2">NRRL 20693</strain>
    </source>
</reference>
<protein>
    <submittedName>
        <fullName evidence="1">Uncharacterized protein</fullName>
    </submittedName>
</protein>
<dbReference type="EMBL" id="JAAGWQ010000026">
    <property type="protein sequence ID" value="KAF5677343.1"/>
    <property type="molecule type" value="Genomic_DNA"/>
</dbReference>
<organism evidence="1 2">
    <name type="scientific">Fusarium heterosporum</name>
    <dbReference type="NCBI Taxonomy" id="42747"/>
    <lineage>
        <taxon>Eukaryota</taxon>
        <taxon>Fungi</taxon>
        <taxon>Dikarya</taxon>
        <taxon>Ascomycota</taxon>
        <taxon>Pezizomycotina</taxon>
        <taxon>Sordariomycetes</taxon>
        <taxon>Hypocreomycetidae</taxon>
        <taxon>Hypocreales</taxon>
        <taxon>Nectriaceae</taxon>
        <taxon>Fusarium</taxon>
        <taxon>Fusarium heterosporum species complex</taxon>
    </lineage>
</organism>
<name>A0A8H5X0U8_FUSHE</name>
<comment type="caution">
    <text evidence="1">The sequence shown here is derived from an EMBL/GenBank/DDBJ whole genome shotgun (WGS) entry which is preliminary data.</text>
</comment>
<dbReference type="AlphaFoldDB" id="A0A8H5X0U8"/>
<sequence>MENDKSSMTRVLKHLFIRIALSIAFQKTIQTIVQCSEKVDELIKDMDEVLDGFDEIPERSELLAGSAF</sequence>
<keyword evidence="2" id="KW-1185">Reference proteome</keyword>
<accession>A0A8H5X0U8</accession>
<gene>
    <name evidence="1" type="ORF">FHETE_1856</name>
</gene>
<proteinExistence type="predicted"/>
<evidence type="ECO:0000313" key="2">
    <source>
        <dbReference type="Proteomes" id="UP000567885"/>
    </source>
</evidence>
<evidence type="ECO:0000313" key="1">
    <source>
        <dbReference type="EMBL" id="KAF5677343.1"/>
    </source>
</evidence>